<sequence>MWSVCLGSHGFCEYEAATNSRIEQAYKDGRSKVTVTVTEKPYIICFKEMIQHQQNDPHRHRRVRRSGSVWMADMGSQGFCAYKADANSLIEEAYLRHKSSATVMVNGQPYVVCFKTMKQHPQNHPQKCRAMRRSEQTFAAVDPPAAPPSYPPASTTSKLGEVKTHFYGTKTLCHLTKEDAARSIIASGEFFNSKAKPGYRPMFGEFIYFAGSPEDCVGKSRAASSLADGALLKAEVSLGTALICGDPHPSLAVEAFLQITSWEDLTADKLRQAKCQSVCGTQPIVSRDEYAVPSNKQVQNIRVSGYRNPHNSQSAVQPFWLWPQWVHDLATVTGVDSDDIELTAQAHSSHTVASASPSSDSTVSGVRVNIAGRPIHSNGRFMSYADARSKGWGGPAGGSQPTNERPASSRGSAQVGHGSHSRTAGNPVAAASRSSPTVGPSCRRPNAWNDYQHSRGGQGLSRQEMKGGYVTHQASHGHSHGGNPAAVAASGSSTSRRPNAWNDYQHSRGGQGLSRQEMKGGYVTHQASHGHSHGGNPAAVAASGSSTSRRPNAWNDFQHSHGSQGLSRQEMSTGYAVHQAAMGNLGGMGMRSSGFGGMSSSSGGGGGGGGGGGSGGLGWNAFRASIGGQGHSKPEISAMYHAQK</sequence>
<evidence type="ECO:0000259" key="2">
    <source>
        <dbReference type="PROSITE" id="PS50918"/>
    </source>
</evidence>
<evidence type="ECO:0000313" key="3">
    <source>
        <dbReference type="EMBL" id="CAE8742728.1"/>
    </source>
</evidence>
<proteinExistence type="predicted"/>
<dbReference type="GO" id="GO:0006511">
    <property type="term" value="P:ubiquitin-dependent protein catabolic process"/>
    <property type="evidence" value="ECO:0007669"/>
    <property type="project" value="TreeGrafter"/>
</dbReference>
<dbReference type="PROSITE" id="PS50918">
    <property type="entry name" value="WWE"/>
    <property type="match status" value="1"/>
</dbReference>
<feature type="compositionally biased region" description="Polar residues" evidence="1">
    <location>
        <begin position="399"/>
        <end position="412"/>
    </location>
</feature>
<reference evidence="3" key="1">
    <citation type="submission" date="2021-02" db="EMBL/GenBank/DDBJ databases">
        <authorList>
            <person name="Dougan E. K."/>
            <person name="Rhodes N."/>
            <person name="Thang M."/>
            <person name="Chan C."/>
        </authorList>
    </citation>
    <scope>NUCLEOTIDE SEQUENCE</scope>
</reference>
<feature type="domain" description="WWE" evidence="2">
    <location>
        <begin position="1"/>
        <end position="65"/>
    </location>
</feature>
<dbReference type="PANTHER" id="PTHR13417:SF2">
    <property type="entry name" value="E3 UBIQUITIN-PROTEIN LIGASE RNF146"/>
    <property type="match status" value="1"/>
</dbReference>
<dbReference type="AlphaFoldDB" id="A0A813LZV7"/>
<feature type="region of interest" description="Disordered" evidence="1">
    <location>
        <begin position="386"/>
        <end position="572"/>
    </location>
</feature>
<dbReference type="InterPro" id="IPR018123">
    <property type="entry name" value="WWE-dom_subgr"/>
</dbReference>
<dbReference type="InterPro" id="IPR037197">
    <property type="entry name" value="WWE_dom_sf"/>
</dbReference>
<dbReference type="Gene3D" id="3.30.720.50">
    <property type="match status" value="2"/>
</dbReference>
<dbReference type="SMART" id="SM00678">
    <property type="entry name" value="WWE"/>
    <property type="match status" value="2"/>
</dbReference>
<accession>A0A813LZV7</accession>
<organism evidence="3 4">
    <name type="scientific">Polarella glacialis</name>
    <name type="common">Dinoflagellate</name>
    <dbReference type="NCBI Taxonomy" id="89957"/>
    <lineage>
        <taxon>Eukaryota</taxon>
        <taxon>Sar</taxon>
        <taxon>Alveolata</taxon>
        <taxon>Dinophyceae</taxon>
        <taxon>Suessiales</taxon>
        <taxon>Suessiaceae</taxon>
        <taxon>Polarella</taxon>
    </lineage>
</organism>
<name>A0A813LZV7_POLGL</name>
<dbReference type="GO" id="GO:0008270">
    <property type="term" value="F:zinc ion binding"/>
    <property type="evidence" value="ECO:0007669"/>
    <property type="project" value="InterPro"/>
</dbReference>
<dbReference type="GO" id="GO:0005737">
    <property type="term" value="C:cytoplasm"/>
    <property type="evidence" value="ECO:0007669"/>
    <property type="project" value="TreeGrafter"/>
</dbReference>
<dbReference type="Pfam" id="PF02825">
    <property type="entry name" value="WWE"/>
    <property type="match status" value="2"/>
</dbReference>
<comment type="caution">
    <text evidence="3">The sequence shown here is derived from an EMBL/GenBank/DDBJ whole genome shotgun (WGS) entry which is preliminary data.</text>
</comment>
<dbReference type="GO" id="GO:0072572">
    <property type="term" value="F:poly-ADP-D-ribose binding"/>
    <property type="evidence" value="ECO:0007669"/>
    <property type="project" value="InterPro"/>
</dbReference>
<dbReference type="GO" id="GO:0005634">
    <property type="term" value="C:nucleus"/>
    <property type="evidence" value="ECO:0007669"/>
    <property type="project" value="TreeGrafter"/>
</dbReference>
<dbReference type="EMBL" id="CAJNNW010037536">
    <property type="protein sequence ID" value="CAE8742728.1"/>
    <property type="molecule type" value="Genomic_DNA"/>
</dbReference>
<evidence type="ECO:0000313" key="4">
    <source>
        <dbReference type="Proteomes" id="UP000626109"/>
    </source>
</evidence>
<dbReference type="InterPro" id="IPR004170">
    <property type="entry name" value="WWE_dom"/>
</dbReference>
<protein>
    <recommendedName>
        <fullName evidence="2">WWE domain-containing protein</fullName>
    </recommendedName>
</protein>
<dbReference type="Proteomes" id="UP000626109">
    <property type="component" value="Unassembled WGS sequence"/>
</dbReference>
<feature type="compositionally biased region" description="Polar residues" evidence="1">
    <location>
        <begin position="543"/>
        <end position="572"/>
    </location>
</feature>
<dbReference type="SUPFAM" id="SSF117839">
    <property type="entry name" value="WWE domain"/>
    <property type="match status" value="2"/>
</dbReference>
<dbReference type="GO" id="GO:0016055">
    <property type="term" value="P:Wnt signaling pathway"/>
    <property type="evidence" value="ECO:0007669"/>
    <property type="project" value="InterPro"/>
</dbReference>
<dbReference type="InterPro" id="IPR033509">
    <property type="entry name" value="RNF146"/>
</dbReference>
<evidence type="ECO:0000256" key="1">
    <source>
        <dbReference type="SAM" id="MobiDB-lite"/>
    </source>
</evidence>
<dbReference type="PANTHER" id="PTHR13417">
    <property type="entry name" value="E3 UBIQUITIN-PROTEIN LIGASE RNF146"/>
    <property type="match status" value="1"/>
</dbReference>
<dbReference type="GO" id="GO:0061630">
    <property type="term" value="F:ubiquitin protein ligase activity"/>
    <property type="evidence" value="ECO:0007669"/>
    <property type="project" value="InterPro"/>
</dbReference>
<gene>
    <name evidence="3" type="ORF">PGLA2088_LOCUS51094</name>
</gene>